<evidence type="ECO:0000313" key="1">
    <source>
        <dbReference type="EMBL" id="KAI4375297.1"/>
    </source>
</evidence>
<sequence>MLLPKMEGIQLLGLSATTASEVSACESTLSLSSAMAMPLSIRIPLPGLGEQRAGSLSRGGTGHRPISCRTSLVSGTRRRISATWSSSNLKQKLSPVFPF</sequence>
<dbReference type="Proteomes" id="UP001057402">
    <property type="component" value="Chromosome 4"/>
</dbReference>
<evidence type="ECO:0000313" key="2">
    <source>
        <dbReference type="Proteomes" id="UP001057402"/>
    </source>
</evidence>
<gene>
    <name evidence="1" type="ORF">MLD38_013181</name>
</gene>
<keyword evidence="2" id="KW-1185">Reference proteome</keyword>
<accession>A0ACB9R8D1</accession>
<reference evidence="2" key="1">
    <citation type="journal article" date="2023" name="Front. Plant Sci.">
        <title>Chromosomal-level genome assembly of Melastoma candidum provides insights into trichome evolution.</title>
        <authorList>
            <person name="Zhong Y."/>
            <person name="Wu W."/>
            <person name="Sun C."/>
            <person name="Zou P."/>
            <person name="Liu Y."/>
            <person name="Dai S."/>
            <person name="Zhou R."/>
        </authorList>
    </citation>
    <scope>NUCLEOTIDE SEQUENCE [LARGE SCALE GENOMIC DNA]</scope>
</reference>
<comment type="caution">
    <text evidence="1">The sequence shown here is derived from an EMBL/GenBank/DDBJ whole genome shotgun (WGS) entry which is preliminary data.</text>
</comment>
<name>A0ACB9R8D1_9MYRT</name>
<protein>
    <submittedName>
        <fullName evidence="1">Uncharacterized protein</fullName>
    </submittedName>
</protein>
<proteinExistence type="predicted"/>
<dbReference type="EMBL" id="CM042883">
    <property type="protein sequence ID" value="KAI4375297.1"/>
    <property type="molecule type" value="Genomic_DNA"/>
</dbReference>
<organism evidence="1 2">
    <name type="scientific">Melastoma candidum</name>
    <dbReference type="NCBI Taxonomy" id="119954"/>
    <lineage>
        <taxon>Eukaryota</taxon>
        <taxon>Viridiplantae</taxon>
        <taxon>Streptophyta</taxon>
        <taxon>Embryophyta</taxon>
        <taxon>Tracheophyta</taxon>
        <taxon>Spermatophyta</taxon>
        <taxon>Magnoliopsida</taxon>
        <taxon>eudicotyledons</taxon>
        <taxon>Gunneridae</taxon>
        <taxon>Pentapetalae</taxon>
        <taxon>rosids</taxon>
        <taxon>malvids</taxon>
        <taxon>Myrtales</taxon>
        <taxon>Melastomataceae</taxon>
        <taxon>Melastomatoideae</taxon>
        <taxon>Melastomateae</taxon>
        <taxon>Melastoma</taxon>
    </lineage>
</organism>